<evidence type="ECO:0000313" key="1">
    <source>
        <dbReference type="EMBL" id="MEI5931635.1"/>
    </source>
</evidence>
<reference evidence="1 2" key="1">
    <citation type="submission" date="2024-03" db="EMBL/GenBank/DDBJ databases">
        <title>A Rare Waterborne Outbreak of Bacillus cereus in China: Epidemiologic Survey, Genomic Insights and Virulence Characteristics.</title>
        <authorList>
            <person name="Wang S."/>
        </authorList>
    </citation>
    <scope>NUCLEOTIDE SEQUENCE [LARGE SCALE GENOMIC DNA]</scope>
    <source>
        <strain evidence="1 2">BC008</strain>
    </source>
</reference>
<accession>A0ABU8HZA0</accession>
<sequence>MNFKTGYDKHLIEVEGFKTKPTIGIKGGHNLENLE</sequence>
<keyword evidence="2" id="KW-1185">Reference proteome</keyword>
<gene>
    <name evidence="1" type="ORF">WBS43_23280</name>
</gene>
<dbReference type="RefSeq" id="WP_217284144.1">
    <property type="nucleotide sequence ID" value="NZ_JBNTLG010000003.1"/>
</dbReference>
<name>A0ABU8HZA0_9BACI</name>
<dbReference type="EMBL" id="JBBAGW010000011">
    <property type="protein sequence ID" value="MEI5931635.1"/>
    <property type="molecule type" value="Genomic_DNA"/>
</dbReference>
<organism evidence="1 2">
    <name type="scientific">Bacillus luti</name>
    <dbReference type="NCBI Taxonomy" id="2026191"/>
    <lineage>
        <taxon>Bacteria</taxon>
        <taxon>Bacillati</taxon>
        <taxon>Bacillota</taxon>
        <taxon>Bacilli</taxon>
        <taxon>Bacillales</taxon>
        <taxon>Bacillaceae</taxon>
        <taxon>Bacillus</taxon>
        <taxon>Bacillus cereus group</taxon>
    </lineage>
</organism>
<evidence type="ECO:0000313" key="2">
    <source>
        <dbReference type="Proteomes" id="UP001365619"/>
    </source>
</evidence>
<protein>
    <submittedName>
        <fullName evidence="1">CdiA family toxin C-terminal domain-containing protein</fullName>
    </submittedName>
</protein>
<dbReference type="Proteomes" id="UP001365619">
    <property type="component" value="Unassembled WGS sequence"/>
</dbReference>
<comment type="caution">
    <text evidence="1">The sequence shown here is derived from an EMBL/GenBank/DDBJ whole genome shotgun (WGS) entry which is preliminary data.</text>
</comment>
<proteinExistence type="predicted"/>